<keyword evidence="2" id="KW-1185">Reference proteome</keyword>
<dbReference type="AlphaFoldDB" id="A0A6A2XZL1"/>
<name>A0A6A2XZL1_HIBSY</name>
<dbReference type="EMBL" id="VEPZ02001706">
    <property type="protein sequence ID" value="KAE8662367.1"/>
    <property type="molecule type" value="Genomic_DNA"/>
</dbReference>
<evidence type="ECO:0000313" key="2">
    <source>
        <dbReference type="Proteomes" id="UP000436088"/>
    </source>
</evidence>
<dbReference type="Proteomes" id="UP000436088">
    <property type="component" value="Unassembled WGS sequence"/>
</dbReference>
<comment type="caution">
    <text evidence="1">The sequence shown here is derived from an EMBL/GenBank/DDBJ whole genome shotgun (WGS) entry which is preliminary data.</text>
</comment>
<dbReference type="InterPro" id="IPR039933">
    <property type="entry name" value="XRI1"/>
</dbReference>
<sequence>MWSNVARISLSGKHQVIHCLVHLHSLFVWSEYYIFCVYYLIRGREPWNWHGENYGTQKNYSFDASRVACARVTLNEEDLSYMFDEATPVKECGNLSHYVNDNMSKEPEDKREAPSKAKRRRMLQFETHVIDSSLVCEEMPSALLKSRERDDSTEEVLPDSSQWIAGFFRFPLQDASASGYEGLDQSCEGWLAEYFIDAEMLLCSDDMNLSGTSDVQIDISELCNVRPESQVDAVQKQAIRTPRNVVLQRKSFIHATPKIVSSVAYPFAFIKPCGFHGDVTLKDINQRIRTPPPSKLEQNNEDLAAAFPASAFSGKPVVGKTKIHTEGGKGSITIMRTKG</sequence>
<dbReference type="GO" id="GO:0007140">
    <property type="term" value="P:male meiotic nuclear division"/>
    <property type="evidence" value="ECO:0007669"/>
    <property type="project" value="InterPro"/>
</dbReference>
<organism evidence="1 2">
    <name type="scientific">Hibiscus syriacus</name>
    <name type="common">Rose of Sharon</name>
    <dbReference type="NCBI Taxonomy" id="106335"/>
    <lineage>
        <taxon>Eukaryota</taxon>
        <taxon>Viridiplantae</taxon>
        <taxon>Streptophyta</taxon>
        <taxon>Embryophyta</taxon>
        <taxon>Tracheophyta</taxon>
        <taxon>Spermatophyta</taxon>
        <taxon>Magnoliopsida</taxon>
        <taxon>eudicotyledons</taxon>
        <taxon>Gunneridae</taxon>
        <taxon>Pentapetalae</taxon>
        <taxon>rosids</taxon>
        <taxon>malvids</taxon>
        <taxon>Malvales</taxon>
        <taxon>Malvaceae</taxon>
        <taxon>Malvoideae</taxon>
        <taxon>Hibiscus</taxon>
    </lineage>
</organism>
<reference evidence="1" key="1">
    <citation type="submission" date="2019-09" db="EMBL/GenBank/DDBJ databases">
        <title>Draft genome information of white flower Hibiscus syriacus.</title>
        <authorList>
            <person name="Kim Y.-M."/>
        </authorList>
    </citation>
    <scope>NUCLEOTIDE SEQUENCE [LARGE SCALE GENOMIC DNA]</scope>
    <source>
        <strain evidence="1">YM2019G1</strain>
    </source>
</reference>
<evidence type="ECO:0000313" key="1">
    <source>
        <dbReference type="EMBL" id="KAE8662367.1"/>
    </source>
</evidence>
<dbReference type="PANTHER" id="PTHR33385:SF4">
    <property type="entry name" value="PROTEIN XRI1"/>
    <property type="match status" value="1"/>
</dbReference>
<dbReference type="GO" id="GO:0007143">
    <property type="term" value="P:female meiotic nuclear division"/>
    <property type="evidence" value="ECO:0007669"/>
    <property type="project" value="InterPro"/>
</dbReference>
<accession>A0A6A2XZL1</accession>
<protein>
    <submittedName>
        <fullName evidence="1">Protein XRI1</fullName>
    </submittedName>
</protein>
<proteinExistence type="predicted"/>
<dbReference type="PANTHER" id="PTHR33385">
    <property type="entry name" value="PROTEIN XRI1"/>
    <property type="match status" value="1"/>
</dbReference>
<gene>
    <name evidence="1" type="ORF">F3Y22_tig00113338pilonHSYRG00044</name>
</gene>